<protein>
    <submittedName>
        <fullName evidence="3">CALM-like protein</fullName>
    </submittedName>
</protein>
<reference evidence="3" key="1">
    <citation type="submission" date="2022-11" db="EMBL/GenBank/DDBJ databases">
        <title>Centuries of genome instability and evolution in soft-shell clam transmissible cancer (bioRxiv).</title>
        <authorList>
            <person name="Hart S.F.M."/>
            <person name="Yonemitsu M.A."/>
            <person name="Giersch R.M."/>
            <person name="Beal B.F."/>
            <person name="Arriagada G."/>
            <person name="Davis B.W."/>
            <person name="Ostrander E.A."/>
            <person name="Goff S.P."/>
            <person name="Metzger M.J."/>
        </authorList>
    </citation>
    <scope>NUCLEOTIDE SEQUENCE</scope>
    <source>
        <strain evidence="3">MELC-2E11</strain>
        <tissue evidence="3">Siphon/mantle</tissue>
    </source>
</reference>
<keyword evidence="1" id="KW-0677">Repeat</keyword>
<dbReference type="InterPro" id="IPR011992">
    <property type="entry name" value="EF-hand-dom_pair"/>
</dbReference>
<dbReference type="InterPro" id="IPR050230">
    <property type="entry name" value="CALM/Myosin/TropC-like"/>
</dbReference>
<dbReference type="SUPFAM" id="SSF47473">
    <property type="entry name" value="EF-hand"/>
    <property type="match status" value="1"/>
</dbReference>
<evidence type="ECO:0000313" key="4">
    <source>
        <dbReference type="Proteomes" id="UP001164746"/>
    </source>
</evidence>
<dbReference type="Proteomes" id="UP001164746">
    <property type="component" value="Chromosome 13"/>
</dbReference>
<dbReference type="PROSITE" id="PS50222">
    <property type="entry name" value="EF_HAND_2"/>
    <property type="match status" value="1"/>
</dbReference>
<name>A0ABY7FQN1_MYAAR</name>
<proteinExistence type="predicted"/>
<dbReference type="InterPro" id="IPR002048">
    <property type="entry name" value="EF_hand_dom"/>
</dbReference>
<dbReference type="Gene3D" id="1.10.238.10">
    <property type="entry name" value="EF-hand"/>
    <property type="match status" value="2"/>
</dbReference>
<sequence>MDGMSSDVERVIGCFLWTDLETDEHGHVSVTELGRVIRQNGIYVSNFTILRIVSDGETRRLRLSRKKGEGDTKIGLPFLIAQYLDLWREHSRSKDESGEIPISELPNVVFSECNPTRELLGALMEVKSDGSESLNFEEFCEMLENLPRSGMIDEDALLKAFQTEDVDGSGYVSRTQLYQLLIENGSDPLSKEDVDDMMEDCGVGDRFKYTDWVKRVLTIKSMSEK</sequence>
<evidence type="ECO:0000313" key="3">
    <source>
        <dbReference type="EMBL" id="WAR23469.1"/>
    </source>
</evidence>
<evidence type="ECO:0000259" key="2">
    <source>
        <dbReference type="PROSITE" id="PS50222"/>
    </source>
</evidence>
<dbReference type="EMBL" id="CP111024">
    <property type="protein sequence ID" value="WAR23469.1"/>
    <property type="molecule type" value="Genomic_DNA"/>
</dbReference>
<gene>
    <name evidence="3" type="ORF">MAR_037138</name>
</gene>
<evidence type="ECO:0000256" key="1">
    <source>
        <dbReference type="ARBA" id="ARBA00022737"/>
    </source>
</evidence>
<dbReference type="PANTHER" id="PTHR23048:SF0">
    <property type="entry name" value="CALMODULIN LIKE 3"/>
    <property type="match status" value="1"/>
</dbReference>
<dbReference type="PANTHER" id="PTHR23048">
    <property type="entry name" value="MYOSIN LIGHT CHAIN 1, 3"/>
    <property type="match status" value="1"/>
</dbReference>
<keyword evidence="4" id="KW-1185">Reference proteome</keyword>
<accession>A0ABY7FQN1</accession>
<organism evidence="3 4">
    <name type="scientific">Mya arenaria</name>
    <name type="common">Soft-shell clam</name>
    <dbReference type="NCBI Taxonomy" id="6604"/>
    <lineage>
        <taxon>Eukaryota</taxon>
        <taxon>Metazoa</taxon>
        <taxon>Spiralia</taxon>
        <taxon>Lophotrochozoa</taxon>
        <taxon>Mollusca</taxon>
        <taxon>Bivalvia</taxon>
        <taxon>Autobranchia</taxon>
        <taxon>Heteroconchia</taxon>
        <taxon>Euheterodonta</taxon>
        <taxon>Imparidentia</taxon>
        <taxon>Neoheterodontei</taxon>
        <taxon>Myida</taxon>
        <taxon>Myoidea</taxon>
        <taxon>Myidae</taxon>
        <taxon>Mya</taxon>
    </lineage>
</organism>
<feature type="domain" description="EF-hand" evidence="2">
    <location>
        <begin position="152"/>
        <end position="187"/>
    </location>
</feature>